<dbReference type="PANTHER" id="PTHR39324">
    <property type="entry name" value="CALCIUM DODECIN"/>
    <property type="match status" value="1"/>
</dbReference>
<dbReference type="Proteomes" id="UP000246085">
    <property type="component" value="Chromosome BRAD3257"/>
</dbReference>
<proteinExistence type="predicted"/>
<dbReference type="Gene3D" id="3.30.1660.10">
    <property type="entry name" value="Flavin-binding protein dodecin"/>
    <property type="match status" value="1"/>
</dbReference>
<evidence type="ECO:0000313" key="1">
    <source>
        <dbReference type="EMBL" id="SPP92029.1"/>
    </source>
</evidence>
<dbReference type="InterPro" id="IPR050049">
    <property type="entry name" value="Dodecin_bact"/>
</dbReference>
<gene>
    <name evidence="1" type="ORF">BRAD3257_0876</name>
</gene>
<protein>
    <recommendedName>
        <fullName evidence="3">Dodecin domain-containing protein</fullName>
    </recommendedName>
</protein>
<organism evidence="1 2">
    <name type="scientific">Bradyrhizobium vignae</name>
    <dbReference type="NCBI Taxonomy" id="1549949"/>
    <lineage>
        <taxon>Bacteria</taxon>
        <taxon>Pseudomonadati</taxon>
        <taxon>Pseudomonadota</taxon>
        <taxon>Alphaproteobacteria</taxon>
        <taxon>Hyphomicrobiales</taxon>
        <taxon>Nitrobacteraceae</taxon>
        <taxon>Bradyrhizobium</taxon>
    </lineage>
</organism>
<dbReference type="AlphaFoldDB" id="A0A2U3PSD9"/>
<reference evidence="1 2" key="1">
    <citation type="submission" date="2018-03" db="EMBL/GenBank/DDBJ databases">
        <authorList>
            <person name="Gully D."/>
        </authorList>
    </citation>
    <scope>NUCLEOTIDE SEQUENCE [LARGE SCALE GENOMIC DNA]</scope>
    <source>
        <strain evidence="1">ORS3257</strain>
    </source>
</reference>
<dbReference type="InterPro" id="IPR009923">
    <property type="entry name" value="Dodecin"/>
</dbReference>
<evidence type="ECO:0008006" key="3">
    <source>
        <dbReference type="Google" id="ProtNLM"/>
    </source>
</evidence>
<dbReference type="EMBL" id="LS398110">
    <property type="protein sequence ID" value="SPP92029.1"/>
    <property type="molecule type" value="Genomic_DNA"/>
</dbReference>
<name>A0A2U3PSD9_9BRAD</name>
<dbReference type="NCBIfam" id="NF043052">
    <property type="entry name" value="DodecBact"/>
    <property type="match status" value="1"/>
</dbReference>
<dbReference type="RefSeq" id="WP_122406360.1">
    <property type="nucleotide sequence ID" value="NZ_LS398110.1"/>
</dbReference>
<evidence type="ECO:0000313" key="2">
    <source>
        <dbReference type="Proteomes" id="UP000246085"/>
    </source>
</evidence>
<dbReference type="Pfam" id="PF07311">
    <property type="entry name" value="Dodecin"/>
    <property type="match status" value="1"/>
</dbReference>
<dbReference type="PANTHER" id="PTHR39324:SF1">
    <property type="entry name" value="CALCIUM DODECIN"/>
    <property type="match status" value="1"/>
</dbReference>
<accession>A0A2U3PSD9</accession>
<sequence>MPAAEHDHVYKILDLVGSSETSIDDAIKNAISRASKSVREMRWFEVVQTRGHIENGTVGHYQVTLRVGFTLEE</sequence>
<dbReference type="InterPro" id="IPR036694">
    <property type="entry name" value="Dodecin-like_sf"/>
</dbReference>
<dbReference type="KEGG" id="bvz:BRAD3257_0876"/>
<dbReference type="SUPFAM" id="SSF89807">
    <property type="entry name" value="Dodecin-like"/>
    <property type="match status" value="1"/>
</dbReference>
<dbReference type="InterPro" id="IPR025543">
    <property type="entry name" value="Dodecin-like"/>
</dbReference>